<dbReference type="PROSITE" id="PS50002">
    <property type="entry name" value="SH3"/>
    <property type="match status" value="1"/>
</dbReference>
<dbReference type="InterPro" id="IPR036072">
    <property type="entry name" value="MYSc_Myo1"/>
</dbReference>
<dbReference type="Gene3D" id="1.10.10.820">
    <property type="match status" value="1"/>
</dbReference>
<evidence type="ECO:0000256" key="3">
    <source>
        <dbReference type="ARBA" id="ARBA00022443"/>
    </source>
</evidence>
<dbReference type="GO" id="GO:0007015">
    <property type="term" value="P:actin filament organization"/>
    <property type="evidence" value="ECO:0007669"/>
    <property type="project" value="TreeGrafter"/>
</dbReference>
<feature type="compositionally biased region" description="Polar residues" evidence="11">
    <location>
        <begin position="1036"/>
        <end position="1049"/>
    </location>
</feature>
<dbReference type="FunFam" id="1.20.120.720:FF:000015">
    <property type="entry name" value="Myosin I"/>
    <property type="match status" value="1"/>
</dbReference>
<dbReference type="Pfam" id="PF00063">
    <property type="entry name" value="Myosin_head"/>
    <property type="match status" value="1"/>
</dbReference>
<evidence type="ECO:0000256" key="2">
    <source>
        <dbReference type="ARBA" id="ARBA00008314"/>
    </source>
</evidence>
<dbReference type="CDD" id="cd01378">
    <property type="entry name" value="MYSc_Myo1"/>
    <property type="match status" value="1"/>
</dbReference>
<dbReference type="InterPro" id="IPR001609">
    <property type="entry name" value="Myosin_head_motor_dom-like"/>
</dbReference>
<dbReference type="SUPFAM" id="SSF50044">
    <property type="entry name" value="SH3-domain"/>
    <property type="match status" value="1"/>
</dbReference>
<name>A0A1X2GJH7_9FUNG</name>
<feature type="compositionally biased region" description="Pro residues" evidence="11">
    <location>
        <begin position="997"/>
        <end position="1014"/>
    </location>
</feature>
<feature type="compositionally biased region" description="Low complexity" evidence="11">
    <location>
        <begin position="1052"/>
        <end position="1068"/>
    </location>
</feature>
<dbReference type="FunFam" id="1.10.10.820:FF:000001">
    <property type="entry name" value="Myosin heavy chain"/>
    <property type="match status" value="1"/>
</dbReference>
<dbReference type="GO" id="GO:0051286">
    <property type="term" value="C:cell tip"/>
    <property type="evidence" value="ECO:0007669"/>
    <property type="project" value="TreeGrafter"/>
</dbReference>
<evidence type="ECO:0008006" key="17">
    <source>
        <dbReference type="Google" id="ProtNLM"/>
    </source>
</evidence>
<dbReference type="PROSITE" id="PS51456">
    <property type="entry name" value="MYOSIN_MOTOR"/>
    <property type="match status" value="1"/>
</dbReference>
<organism evidence="15 16">
    <name type="scientific">Hesseltinella vesiculosa</name>
    <dbReference type="NCBI Taxonomy" id="101127"/>
    <lineage>
        <taxon>Eukaryota</taxon>
        <taxon>Fungi</taxon>
        <taxon>Fungi incertae sedis</taxon>
        <taxon>Mucoromycota</taxon>
        <taxon>Mucoromycotina</taxon>
        <taxon>Mucoromycetes</taxon>
        <taxon>Mucorales</taxon>
        <taxon>Cunninghamellaceae</taxon>
        <taxon>Hesseltinella</taxon>
    </lineage>
</organism>
<evidence type="ECO:0000256" key="11">
    <source>
        <dbReference type="SAM" id="MobiDB-lite"/>
    </source>
</evidence>
<evidence type="ECO:0000256" key="7">
    <source>
        <dbReference type="ARBA" id="ARBA00023175"/>
    </source>
</evidence>
<feature type="domain" description="TH1" evidence="14">
    <location>
        <begin position="749"/>
        <end position="944"/>
    </location>
</feature>
<reference evidence="15 16" key="1">
    <citation type="submission" date="2016-07" db="EMBL/GenBank/DDBJ databases">
        <title>Pervasive Adenine N6-methylation of Active Genes in Fungi.</title>
        <authorList>
            <consortium name="DOE Joint Genome Institute"/>
            <person name="Mondo S.J."/>
            <person name="Dannebaum R.O."/>
            <person name="Kuo R.C."/>
            <person name="Labutti K."/>
            <person name="Haridas S."/>
            <person name="Kuo A."/>
            <person name="Salamov A."/>
            <person name="Ahrendt S.R."/>
            <person name="Lipzen A."/>
            <person name="Sullivan W."/>
            <person name="Andreopoulos W.B."/>
            <person name="Clum A."/>
            <person name="Lindquist E."/>
            <person name="Daum C."/>
            <person name="Ramamoorthy G.K."/>
            <person name="Gryganskyi A."/>
            <person name="Culley D."/>
            <person name="Magnuson J.K."/>
            <person name="James T.Y."/>
            <person name="O'Malley M.A."/>
            <person name="Stajich J.E."/>
            <person name="Spatafora J.W."/>
            <person name="Visel A."/>
            <person name="Grigoriev I.V."/>
        </authorList>
    </citation>
    <scope>NUCLEOTIDE SEQUENCE [LARGE SCALE GENOMIC DNA]</scope>
    <source>
        <strain evidence="15 16">NRRL 3301</strain>
    </source>
</reference>
<dbReference type="GO" id="GO:0016459">
    <property type="term" value="C:myosin complex"/>
    <property type="evidence" value="ECO:0007669"/>
    <property type="project" value="UniProtKB-KW"/>
</dbReference>
<feature type="region of interest" description="Actin-binding" evidence="10">
    <location>
        <begin position="582"/>
        <end position="604"/>
    </location>
</feature>
<dbReference type="STRING" id="101127.A0A1X2GJH7"/>
<proteinExistence type="inferred from homology"/>
<comment type="similarity">
    <text evidence="2 10">Belongs to the TRAFAC class myosin-kinesin ATPase superfamily. Myosin family.</text>
</comment>
<dbReference type="Gene3D" id="2.30.30.40">
    <property type="entry name" value="SH3 Domains"/>
    <property type="match status" value="1"/>
</dbReference>
<keyword evidence="8 10" id="KW-0009">Actin-binding</keyword>
<dbReference type="InterPro" id="IPR010926">
    <property type="entry name" value="Myosin_TH1"/>
</dbReference>
<dbReference type="FunFam" id="2.30.30.40:FF:000072">
    <property type="entry name" value="Unconventional Myosin IB"/>
    <property type="match status" value="1"/>
</dbReference>
<accession>A0A1X2GJH7</accession>
<dbReference type="GO" id="GO:0051666">
    <property type="term" value="P:actin cortical patch localization"/>
    <property type="evidence" value="ECO:0007669"/>
    <property type="project" value="TreeGrafter"/>
</dbReference>
<evidence type="ECO:0000256" key="8">
    <source>
        <dbReference type="ARBA" id="ARBA00023203"/>
    </source>
</evidence>
<dbReference type="PANTHER" id="PTHR13140">
    <property type="entry name" value="MYOSIN"/>
    <property type="match status" value="1"/>
</dbReference>
<dbReference type="GO" id="GO:0006897">
    <property type="term" value="P:endocytosis"/>
    <property type="evidence" value="ECO:0007669"/>
    <property type="project" value="TreeGrafter"/>
</dbReference>
<evidence type="ECO:0000256" key="1">
    <source>
        <dbReference type="ARBA" id="ARBA00004134"/>
    </source>
</evidence>
<dbReference type="InterPro" id="IPR036028">
    <property type="entry name" value="SH3-like_dom_sf"/>
</dbReference>
<keyword evidence="6 10" id="KW-0518">Myosin</keyword>
<dbReference type="GO" id="GO:0000146">
    <property type="term" value="F:microfilament motor activity"/>
    <property type="evidence" value="ECO:0007669"/>
    <property type="project" value="TreeGrafter"/>
</dbReference>
<feature type="compositionally biased region" description="Low complexity" evidence="11">
    <location>
        <begin position="948"/>
        <end position="965"/>
    </location>
</feature>
<gene>
    <name evidence="15" type="ORF">DM01DRAFT_1407197</name>
</gene>
<evidence type="ECO:0000256" key="10">
    <source>
        <dbReference type="PROSITE-ProRule" id="PRU00782"/>
    </source>
</evidence>
<dbReference type="InterPro" id="IPR001452">
    <property type="entry name" value="SH3_domain"/>
</dbReference>
<dbReference type="FunFam" id="1.20.58.530:FF:000007">
    <property type="entry name" value="Myosin IE"/>
    <property type="match status" value="1"/>
</dbReference>
<dbReference type="Gene3D" id="1.20.58.530">
    <property type="match status" value="1"/>
</dbReference>
<keyword evidence="3 9" id="KW-0728">SH3 domain</keyword>
<dbReference type="SMART" id="SM00326">
    <property type="entry name" value="SH3"/>
    <property type="match status" value="1"/>
</dbReference>
<dbReference type="CDD" id="cd11856">
    <property type="entry name" value="SH3_p47phox_like"/>
    <property type="match status" value="1"/>
</dbReference>
<dbReference type="InterPro" id="IPR036961">
    <property type="entry name" value="Kinesin_motor_dom_sf"/>
</dbReference>
<dbReference type="GO" id="GO:0051015">
    <property type="term" value="F:actin filament binding"/>
    <property type="evidence" value="ECO:0007669"/>
    <property type="project" value="TreeGrafter"/>
</dbReference>
<evidence type="ECO:0000256" key="5">
    <source>
        <dbReference type="ARBA" id="ARBA00022840"/>
    </source>
</evidence>
<dbReference type="Pfam" id="PF06017">
    <property type="entry name" value="Myosin_TH1"/>
    <property type="match status" value="1"/>
</dbReference>
<feature type="compositionally biased region" description="Low complexity" evidence="11">
    <location>
        <begin position="1165"/>
        <end position="1184"/>
    </location>
</feature>
<evidence type="ECO:0000259" key="13">
    <source>
        <dbReference type="PROSITE" id="PS51456"/>
    </source>
</evidence>
<feature type="compositionally biased region" description="Pro residues" evidence="11">
    <location>
        <begin position="1069"/>
        <end position="1080"/>
    </location>
</feature>
<feature type="domain" description="SH3" evidence="12">
    <location>
        <begin position="1082"/>
        <end position="1141"/>
    </location>
</feature>
<evidence type="ECO:0000256" key="9">
    <source>
        <dbReference type="PROSITE-ProRule" id="PRU00192"/>
    </source>
</evidence>
<dbReference type="Proteomes" id="UP000242146">
    <property type="component" value="Unassembled WGS sequence"/>
</dbReference>
<evidence type="ECO:0000259" key="12">
    <source>
        <dbReference type="PROSITE" id="PS50002"/>
    </source>
</evidence>
<feature type="domain" description="Myosin motor" evidence="13">
    <location>
        <begin position="28"/>
        <end position="709"/>
    </location>
</feature>
<dbReference type="PRINTS" id="PR00193">
    <property type="entry name" value="MYOSINHEAVY"/>
</dbReference>
<comment type="caution">
    <text evidence="15">The sequence shown here is derived from an EMBL/GenBank/DDBJ whole genome shotgun (WGS) entry which is preliminary data.</text>
</comment>
<dbReference type="InterPro" id="IPR027417">
    <property type="entry name" value="P-loop_NTPase"/>
</dbReference>
<dbReference type="OrthoDB" id="6108017at2759"/>
<keyword evidence="4 10" id="KW-0547">Nucleotide-binding</keyword>
<keyword evidence="5 10" id="KW-0067">ATP-binding</keyword>
<dbReference type="PANTHER" id="PTHR13140:SF837">
    <property type="entry name" value="MYOSIN-3-RELATED"/>
    <property type="match status" value="1"/>
</dbReference>
<dbReference type="SMART" id="SM00242">
    <property type="entry name" value="MYSc"/>
    <property type="match status" value="1"/>
</dbReference>
<feature type="binding site" evidence="10">
    <location>
        <begin position="121"/>
        <end position="128"/>
    </location>
    <ligand>
        <name>ATP</name>
        <dbReference type="ChEBI" id="CHEBI:30616"/>
    </ligand>
</feature>
<evidence type="ECO:0000256" key="6">
    <source>
        <dbReference type="ARBA" id="ARBA00023123"/>
    </source>
</evidence>
<evidence type="ECO:0000259" key="14">
    <source>
        <dbReference type="PROSITE" id="PS51757"/>
    </source>
</evidence>
<dbReference type="AlphaFoldDB" id="A0A1X2GJH7"/>
<dbReference type="PROSITE" id="PS51757">
    <property type="entry name" value="TH1"/>
    <property type="match status" value="1"/>
</dbReference>
<dbReference type="Gene3D" id="1.20.5.4820">
    <property type="match status" value="1"/>
</dbReference>
<keyword evidence="16" id="KW-1185">Reference proteome</keyword>
<feature type="region of interest" description="Disordered" evidence="11">
    <location>
        <begin position="929"/>
        <end position="1093"/>
    </location>
</feature>
<dbReference type="Gene3D" id="1.20.120.720">
    <property type="entry name" value="Myosin VI head, motor domain, U50 subdomain"/>
    <property type="match status" value="1"/>
</dbReference>
<dbReference type="Gene3D" id="3.40.850.10">
    <property type="entry name" value="Kinesin motor domain"/>
    <property type="match status" value="1"/>
</dbReference>
<dbReference type="GO" id="GO:0005524">
    <property type="term" value="F:ATP binding"/>
    <property type="evidence" value="ECO:0007669"/>
    <property type="project" value="UniProtKB-UniRule"/>
</dbReference>
<feature type="compositionally biased region" description="Pro residues" evidence="11">
    <location>
        <begin position="1141"/>
        <end position="1153"/>
    </location>
</feature>
<comment type="subcellular location">
    <subcellularLocation>
        <location evidence="1">Cytoplasm</location>
        <location evidence="1">Cytoskeleton</location>
        <location evidence="1">Actin patch</location>
    </subcellularLocation>
</comment>
<keyword evidence="7 10" id="KW-0505">Motor protein</keyword>
<feature type="region of interest" description="Disordered" evidence="11">
    <location>
        <begin position="1131"/>
        <end position="1208"/>
    </location>
</feature>
<protein>
    <recommendedName>
        <fullName evidence="17">Myosin-1</fullName>
    </recommendedName>
</protein>
<sequence>MKKFGKKAIKANRPARADWKETAKKKQVGVSDMTLLTKITNEAINDNLQKRWQNGDIYTYIGHVLISVNPFRDLGIYTEDVLTSYQGKNLLEMPPHVFAIAEAAYHHMKGYNENQCIIISGESGAGKTEAAKRIMQYIAAVSGGGRDSAIQNTKDMVLATNPLLESFGCAKTLRNNNSSRHGKYLEIQFNPQGEPIGAIITNYLLEKNRVVGQIENERNFHIFYQLTKAAPANYKEQFGLQGPESYLYTSQSKCLDVDGIDDVQDFQQTVQSMQTIGLQQSEQDAIFKMLAIILWLGNVVFVENGDGNAAISDPDVVHFIAYLLEVEAEALDKALTNRVMETQRGGRRGSVYEVPLNVTQAQAVRDALSKSIYERLFEWIVARINVSLQFHGQVTTLIGVLDIYGFEIFDDNSFEQLCINYVNEKLQQIFIELTLKAEQEEYVSERIEWTPIKFFNNKVVCDLIEEKRPPGIFAALNDACATAHADPSAADNSFVQRLGFLANNQHFESRGNKFLIRHYAGDVMYNVEGLTDKNKDSLLKDLLDLAASSRDSFISQELFSERIDPNSKKRPPTASDKIKASCNALVTKLMQCHPSYVRTIKPNDNKSSKEYDQKRVLHQIQYLGLCENIRVRRAGFAYRTTFEKFVERFYLLCPSTGYAGDYIWHGDSQSGCLEILKHNNIGSDEWQLGTTKVFIRRPETIFALEDLRDKYWHNMATRIQRFWRLNKHGIKHLQLRDAGNQLLGHRKERRRFSLVSQRRFAGDYLDVRNGSGVGAMIRNTMNLQGAEEVVFSMRCSMLVPRAMRSSVPSPRTLVITNRNVHILLTTKSGGTLQMMDEKVIPFSNIQSLSMSTLRDDWIVLHLNSSPEGDVLINCVFKTEIATHLAEASNGQISLNVQPQIQYAKKGGKPVTMQFTRDETVKRDDVYKSHVVRVPTGEPATSESAGLISSRSSAQRRQPAQRSVAPLPSSQRPTPPLPSANRPMPSSGIRPPAVGGRPTPPPAINSSRPVPPKPQPGSIRPPASSGIRPPVIGANKPTPQAPVSQANRASVVSPPGRAAAPAASNSLPRRAPPPPPPPPAAKPGKPQYKALYPFQSAEQGEIAFEKDAVLEIVEKDENGWWLAKYQGKEGWVPSNYLQEFTPPRPAGRPPPPARRPGSMQPKPTIPTSSRPASAVSAAPSTQASSLADAIRARRQQHYDEDEDDDDEWK</sequence>
<evidence type="ECO:0000256" key="4">
    <source>
        <dbReference type="ARBA" id="ARBA00022741"/>
    </source>
</evidence>
<dbReference type="GO" id="GO:0005886">
    <property type="term" value="C:plasma membrane"/>
    <property type="evidence" value="ECO:0007669"/>
    <property type="project" value="TreeGrafter"/>
</dbReference>
<evidence type="ECO:0000313" key="15">
    <source>
        <dbReference type="EMBL" id="ORX55189.1"/>
    </source>
</evidence>
<dbReference type="Pfam" id="PF00018">
    <property type="entry name" value="SH3_1"/>
    <property type="match status" value="1"/>
</dbReference>
<feature type="compositionally biased region" description="Acidic residues" evidence="11">
    <location>
        <begin position="1198"/>
        <end position="1208"/>
    </location>
</feature>
<dbReference type="SUPFAM" id="SSF52540">
    <property type="entry name" value="P-loop containing nucleoside triphosphate hydrolases"/>
    <property type="match status" value="1"/>
</dbReference>
<dbReference type="GO" id="GO:0030479">
    <property type="term" value="C:actin cortical patch"/>
    <property type="evidence" value="ECO:0007669"/>
    <property type="project" value="UniProtKB-SubCell"/>
</dbReference>
<evidence type="ECO:0000313" key="16">
    <source>
        <dbReference type="Proteomes" id="UP000242146"/>
    </source>
</evidence>
<dbReference type="EMBL" id="MCGT01000012">
    <property type="protein sequence ID" value="ORX55189.1"/>
    <property type="molecule type" value="Genomic_DNA"/>
</dbReference>